<dbReference type="AlphaFoldDB" id="A0A7C9WA29"/>
<reference evidence="1 2" key="1">
    <citation type="submission" date="2020-03" db="EMBL/GenBank/DDBJ databases">
        <title>Isolation and identification of active actinomycetes.</title>
        <authorList>
            <person name="Sun X."/>
        </authorList>
    </citation>
    <scope>NUCLEOTIDE SEQUENCE [LARGE SCALE GENOMIC DNA]</scope>
    <source>
        <strain evidence="1 2">NEAU-D13</strain>
    </source>
</reference>
<name>A0A7C9WA29_9PSEU</name>
<protein>
    <submittedName>
        <fullName evidence="1">Uncharacterized protein</fullName>
    </submittedName>
</protein>
<dbReference type="EMBL" id="JAAMPJ010000020">
    <property type="protein sequence ID" value="NGY66140.1"/>
    <property type="molecule type" value="Genomic_DNA"/>
</dbReference>
<comment type="caution">
    <text evidence="1">The sequence shown here is derived from an EMBL/GenBank/DDBJ whole genome shotgun (WGS) entry which is preliminary data.</text>
</comment>
<keyword evidence="2" id="KW-1185">Reference proteome</keyword>
<proteinExistence type="predicted"/>
<evidence type="ECO:0000313" key="1">
    <source>
        <dbReference type="EMBL" id="NGY66140.1"/>
    </source>
</evidence>
<evidence type="ECO:0000313" key="2">
    <source>
        <dbReference type="Proteomes" id="UP000481360"/>
    </source>
</evidence>
<organism evidence="1 2">
    <name type="scientific">Lentzea alba</name>
    <dbReference type="NCBI Taxonomy" id="2714351"/>
    <lineage>
        <taxon>Bacteria</taxon>
        <taxon>Bacillati</taxon>
        <taxon>Actinomycetota</taxon>
        <taxon>Actinomycetes</taxon>
        <taxon>Pseudonocardiales</taxon>
        <taxon>Pseudonocardiaceae</taxon>
        <taxon>Lentzea</taxon>
    </lineage>
</organism>
<gene>
    <name evidence="1" type="ORF">G7043_45370</name>
</gene>
<dbReference type="RefSeq" id="WP_166055590.1">
    <property type="nucleotide sequence ID" value="NZ_JAAMPJ010000020.1"/>
</dbReference>
<accession>A0A7C9WA29</accession>
<sequence length="257" mass="28466">MYLAEGAEAEVVPGGHLREPALLALDDLVVTAWAASGPGGYEDYMLRTHGNSWWLWAGGDDFRFDNATGLLESVSMHLPETNLADPGVIGPWLELTPMAGVLHREDKKLFSSEVADVRWCAEDGGVLVGLYASAMATAAEPLRLRVTDEFDLLFANGRLAGWLLENPEQHLVGPEDDTVDAQPPDPEFAVLLKHYFDLIDDPHMEELFEKEDPVGRQLLASLRERIALDRGATHRRSVLSEKIRSHDAMWYGPPGAW</sequence>
<dbReference type="Proteomes" id="UP000481360">
    <property type="component" value="Unassembled WGS sequence"/>
</dbReference>